<dbReference type="PANTHER" id="PTHR40074:SF2">
    <property type="entry name" value="O-ACETYLTRANSFERASE WECH"/>
    <property type="match status" value="1"/>
</dbReference>
<evidence type="ECO:0000313" key="10">
    <source>
        <dbReference type="Proteomes" id="UP000319578"/>
    </source>
</evidence>
<evidence type="ECO:0000256" key="5">
    <source>
        <dbReference type="ARBA" id="ARBA00022989"/>
    </source>
</evidence>
<feature type="transmembrane region" description="Helical" evidence="7">
    <location>
        <begin position="249"/>
        <end position="270"/>
    </location>
</feature>
<reference evidence="9 10" key="1">
    <citation type="submission" date="2019-06" db="EMBL/GenBank/DDBJ databases">
        <title>Whole genome shotgun sequence of Brevibacillus reuszeri NBRC 15719.</title>
        <authorList>
            <person name="Hosoyama A."/>
            <person name="Uohara A."/>
            <person name="Ohji S."/>
            <person name="Ichikawa N."/>
        </authorList>
    </citation>
    <scope>NUCLEOTIDE SEQUENCE [LARGE SCALE GENOMIC DNA]</scope>
    <source>
        <strain evidence="9 10">NBRC 15719</strain>
    </source>
</reference>
<keyword evidence="10" id="KW-1185">Reference proteome</keyword>
<organism evidence="9 10">
    <name type="scientific">Brevibacillus reuszeri</name>
    <dbReference type="NCBI Taxonomy" id="54915"/>
    <lineage>
        <taxon>Bacteria</taxon>
        <taxon>Bacillati</taxon>
        <taxon>Bacillota</taxon>
        <taxon>Bacilli</taxon>
        <taxon>Bacillales</taxon>
        <taxon>Paenibacillaceae</taxon>
        <taxon>Brevibacillus</taxon>
    </lineage>
</organism>
<evidence type="ECO:0000256" key="6">
    <source>
        <dbReference type="ARBA" id="ARBA00023136"/>
    </source>
</evidence>
<evidence type="ECO:0000313" key="9">
    <source>
        <dbReference type="EMBL" id="GED69115.1"/>
    </source>
</evidence>
<dbReference type="RefSeq" id="WP_049742544.1">
    <property type="nucleotide sequence ID" value="NZ_BJON01000010.1"/>
</dbReference>
<keyword evidence="5 7" id="KW-1133">Transmembrane helix</keyword>
<protein>
    <submittedName>
        <fullName evidence="9">Membrane-bound acyltransferase YfiQ</fullName>
    </submittedName>
</protein>
<feature type="transmembrane region" description="Helical" evidence="7">
    <location>
        <begin position="217"/>
        <end position="237"/>
    </location>
</feature>
<dbReference type="EMBL" id="BJON01000010">
    <property type="protein sequence ID" value="GED69115.1"/>
    <property type="molecule type" value="Genomic_DNA"/>
</dbReference>
<keyword evidence="3" id="KW-1003">Cell membrane</keyword>
<keyword evidence="4 7" id="KW-0812">Transmembrane</keyword>
<feature type="transmembrane region" description="Helical" evidence="7">
    <location>
        <begin position="123"/>
        <end position="141"/>
    </location>
</feature>
<evidence type="ECO:0000256" key="2">
    <source>
        <dbReference type="ARBA" id="ARBA00007400"/>
    </source>
</evidence>
<evidence type="ECO:0000259" key="8">
    <source>
        <dbReference type="Pfam" id="PF01757"/>
    </source>
</evidence>
<comment type="subcellular location">
    <subcellularLocation>
        <location evidence="1">Cell membrane</location>
        <topology evidence="1">Multi-pass membrane protein</topology>
    </subcellularLocation>
</comment>
<feature type="transmembrane region" description="Helical" evidence="7">
    <location>
        <begin position="153"/>
        <end position="171"/>
    </location>
</feature>
<name>A0ABQ0TML1_9BACL</name>
<dbReference type="Pfam" id="PF01757">
    <property type="entry name" value="Acyl_transf_3"/>
    <property type="match status" value="1"/>
</dbReference>
<sequence length="372" mass="43249">MIREIFLLRSVACLCVVLIHSASIMINKMYEEADASLEKGIWTSLLLLLMFATPLFVFISEFLISYSRSVKSPKTFLWKRIKFILFPFVAMAVFYAFLTSITGQHALSEFGHFLWQNLVLGKFHGYFILIIFQFYLLHVLFQRYGQGWSWKWVLTVSLLVNVAYLGYFSFVRTFDDPHSEYQAWWLPFLGWIFYFTSGYYCGRYFDQVKSALITYRRWIWVATLLLACMMLFLHHSGLITIMSSKRVDVLLYAIGMIFSLFAWAVQVKRVPRILVAISQYSFSIYLLHIFFLMCVSKLFSMLFPTLHQSLLFLVALFVGGVCLSWGAAYVLQKLPFHEYLIGKLGKALPREEDTTINKKAPQGRELATGEQA</sequence>
<keyword evidence="6 7" id="KW-0472">Membrane</keyword>
<keyword evidence="9" id="KW-0012">Acyltransferase</keyword>
<evidence type="ECO:0000256" key="3">
    <source>
        <dbReference type="ARBA" id="ARBA00022475"/>
    </source>
</evidence>
<accession>A0ABQ0TML1</accession>
<feature type="domain" description="Acyltransferase 3" evidence="8">
    <location>
        <begin position="7"/>
        <end position="327"/>
    </location>
</feature>
<comment type="caution">
    <text evidence="9">The sequence shown here is derived from an EMBL/GenBank/DDBJ whole genome shotgun (WGS) entry which is preliminary data.</text>
</comment>
<dbReference type="Proteomes" id="UP000319578">
    <property type="component" value="Unassembled WGS sequence"/>
</dbReference>
<dbReference type="PANTHER" id="PTHR40074">
    <property type="entry name" value="O-ACETYLTRANSFERASE WECH"/>
    <property type="match status" value="1"/>
</dbReference>
<comment type="similarity">
    <text evidence="2">Belongs to the acyltransferase 3 family.</text>
</comment>
<keyword evidence="9" id="KW-0808">Transferase</keyword>
<dbReference type="InterPro" id="IPR002656">
    <property type="entry name" value="Acyl_transf_3_dom"/>
</dbReference>
<evidence type="ECO:0000256" key="7">
    <source>
        <dbReference type="SAM" id="Phobius"/>
    </source>
</evidence>
<feature type="transmembrane region" description="Helical" evidence="7">
    <location>
        <begin position="282"/>
        <end position="303"/>
    </location>
</feature>
<feature type="transmembrane region" description="Helical" evidence="7">
    <location>
        <begin position="84"/>
        <end position="103"/>
    </location>
</feature>
<evidence type="ECO:0000256" key="1">
    <source>
        <dbReference type="ARBA" id="ARBA00004651"/>
    </source>
</evidence>
<proteinExistence type="inferred from homology"/>
<feature type="transmembrane region" description="Helical" evidence="7">
    <location>
        <begin position="309"/>
        <end position="331"/>
    </location>
</feature>
<gene>
    <name evidence="9" type="primary">yfiQ</name>
    <name evidence="9" type="ORF">BRE01_28170</name>
</gene>
<dbReference type="GO" id="GO:0016746">
    <property type="term" value="F:acyltransferase activity"/>
    <property type="evidence" value="ECO:0007669"/>
    <property type="project" value="UniProtKB-KW"/>
</dbReference>
<feature type="transmembrane region" description="Helical" evidence="7">
    <location>
        <begin position="45"/>
        <end position="64"/>
    </location>
</feature>
<evidence type="ECO:0000256" key="4">
    <source>
        <dbReference type="ARBA" id="ARBA00022692"/>
    </source>
</evidence>
<feature type="transmembrane region" description="Helical" evidence="7">
    <location>
        <begin position="183"/>
        <end position="205"/>
    </location>
</feature>